<dbReference type="AlphaFoldDB" id="A0A6H0Y3R5"/>
<evidence type="ECO:0000313" key="7">
    <source>
        <dbReference type="EMBL" id="QIX01596.1"/>
    </source>
</evidence>
<evidence type="ECO:0000256" key="4">
    <source>
        <dbReference type="ARBA" id="ARBA00022989"/>
    </source>
</evidence>
<proteinExistence type="predicted"/>
<gene>
    <name evidence="7" type="ORF">AMS68_007113</name>
</gene>
<evidence type="ECO:0000256" key="3">
    <source>
        <dbReference type="ARBA" id="ARBA00022824"/>
    </source>
</evidence>
<keyword evidence="5 6" id="KW-0472">Membrane</keyword>
<evidence type="ECO:0000256" key="1">
    <source>
        <dbReference type="ARBA" id="ARBA00004477"/>
    </source>
</evidence>
<dbReference type="EMBL" id="CP051143">
    <property type="protein sequence ID" value="QIX01596.1"/>
    <property type="molecule type" value="Genomic_DNA"/>
</dbReference>
<name>A0A6H0Y3R5_9PEZI</name>
<evidence type="ECO:0000256" key="6">
    <source>
        <dbReference type="SAM" id="Phobius"/>
    </source>
</evidence>
<evidence type="ECO:0000256" key="5">
    <source>
        <dbReference type="ARBA" id="ARBA00023136"/>
    </source>
</evidence>
<evidence type="ECO:0000313" key="8">
    <source>
        <dbReference type="Proteomes" id="UP000503462"/>
    </source>
</evidence>
<feature type="transmembrane region" description="Helical" evidence="6">
    <location>
        <begin position="9"/>
        <end position="27"/>
    </location>
</feature>
<dbReference type="Pfam" id="PF11779">
    <property type="entry name" value="SPT_ssu-like"/>
    <property type="match status" value="1"/>
</dbReference>
<protein>
    <submittedName>
        <fullName evidence="7">Uncharacterized protein</fullName>
    </submittedName>
</protein>
<sequence length="118" mass="13625">MASADQNTLLYALIGFTTLAAAVFLFSQPTDFAKWVQKKIYQYEVTFSLYMLTGTEKFVFNSVLFLFTSMTCIAAFLYLPAHIKIITERTYYYWAGDSTFWQKASTFAQEAYNRIGNH</sequence>
<keyword evidence="4 6" id="KW-1133">Transmembrane helix</keyword>
<evidence type="ECO:0000256" key="2">
    <source>
        <dbReference type="ARBA" id="ARBA00022692"/>
    </source>
</evidence>
<feature type="transmembrane region" description="Helical" evidence="6">
    <location>
        <begin position="58"/>
        <end position="79"/>
    </location>
</feature>
<dbReference type="OrthoDB" id="202672at2759"/>
<reference evidence="7 8" key="1">
    <citation type="journal article" date="2016" name="Sci. Rep.">
        <title>Peltaster fructicola genome reveals evolution from an invasive phytopathogen to an ectophytic parasite.</title>
        <authorList>
            <person name="Xu C."/>
            <person name="Chen H."/>
            <person name="Gleason M.L."/>
            <person name="Xu J.R."/>
            <person name="Liu H."/>
            <person name="Zhang R."/>
            <person name="Sun G."/>
        </authorList>
    </citation>
    <scope>NUCLEOTIDE SEQUENCE [LARGE SCALE GENOMIC DNA]</scope>
    <source>
        <strain evidence="7 8">LNHT1506</strain>
    </source>
</reference>
<dbReference type="InterPro" id="IPR024512">
    <property type="entry name" value="Ser_palmitoyltrfase_ssu-like"/>
</dbReference>
<comment type="subcellular location">
    <subcellularLocation>
        <location evidence="1">Endoplasmic reticulum membrane</location>
        <topology evidence="1">Multi-pass membrane protein</topology>
    </subcellularLocation>
</comment>
<keyword evidence="8" id="KW-1185">Reference proteome</keyword>
<dbReference type="GO" id="GO:0005789">
    <property type="term" value="C:endoplasmic reticulum membrane"/>
    <property type="evidence" value="ECO:0007669"/>
    <property type="project" value="UniProtKB-SubCell"/>
</dbReference>
<dbReference type="Proteomes" id="UP000503462">
    <property type="component" value="Chromosome 5"/>
</dbReference>
<accession>A0A6H0Y3R5</accession>
<organism evidence="7 8">
    <name type="scientific">Peltaster fructicola</name>
    <dbReference type="NCBI Taxonomy" id="286661"/>
    <lineage>
        <taxon>Eukaryota</taxon>
        <taxon>Fungi</taxon>
        <taxon>Dikarya</taxon>
        <taxon>Ascomycota</taxon>
        <taxon>Pezizomycotina</taxon>
        <taxon>Dothideomycetes</taxon>
        <taxon>Dothideomycetes incertae sedis</taxon>
        <taxon>Peltaster</taxon>
    </lineage>
</organism>
<keyword evidence="3" id="KW-0256">Endoplasmic reticulum</keyword>
<keyword evidence="2 6" id="KW-0812">Transmembrane</keyword>